<evidence type="ECO:0000313" key="2">
    <source>
        <dbReference type="Proteomes" id="UP001162992"/>
    </source>
</evidence>
<gene>
    <name evidence="1" type="ORF">O6H91_07G027900</name>
</gene>
<name>A0ACC2D3J4_DIPCM</name>
<proteinExistence type="predicted"/>
<dbReference type="Proteomes" id="UP001162992">
    <property type="component" value="Chromosome 7"/>
</dbReference>
<sequence>MLSFAVHHVLSSSSLRVCSSFLEESCGRIRSQGNTCPARISTALSRFEQNMFEAGSISLRGCKPHYHSLTKLAKAPVQESPLIKRRCSQICTSSSTWSKLIKSGLCYSSKYQDTGKKRIDVHDHAHVHSCLADSISSKDVDFRHRFGEKQGFADIGYAGLHLILGPMFAGKTTALLRRIHAEVDAGRNVALVKSDKDTRYGINAVVSHDGIQMPCTAVPDLATFKKKLGKLYNEVEVIGIDEAQFFEDLVGFCKAAADVDGKTVIVAGLDGDFLRRKFGSAIDLIPLADTVTKLSSRCEACGQPAAFTLRKTKDLEKEVIGGADIYMPVCRRHYTTEQVTSKLASMVQDEFQALVQ</sequence>
<accession>A0ACC2D3J4</accession>
<organism evidence="1 2">
    <name type="scientific">Diphasiastrum complanatum</name>
    <name type="common">Issler's clubmoss</name>
    <name type="synonym">Lycopodium complanatum</name>
    <dbReference type="NCBI Taxonomy" id="34168"/>
    <lineage>
        <taxon>Eukaryota</taxon>
        <taxon>Viridiplantae</taxon>
        <taxon>Streptophyta</taxon>
        <taxon>Embryophyta</taxon>
        <taxon>Tracheophyta</taxon>
        <taxon>Lycopodiopsida</taxon>
        <taxon>Lycopodiales</taxon>
        <taxon>Lycopodiaceae</taxon>
        <taxon>Lycopodioideae</taxon>
        <taxon>Diphasiastrum</taxon>
    </lineage>
</organism>
<reference evidence="2" key="1">
    <citation type="journal article" date="2024" name="Proc. Natl. Acad. Sci. U.S.A.">
        <title>Extraordinary preservation of gene collinearity over three hundred million years revealed in homosporous lycophytes.</title>
        <authorList>
            <person name="Li C."/>
            <person name="Wickell D."/>
            <person name="Kuo L.Y."/>
            <person name="Chen X."/>
            <person name="Nie B."/>
            <person name="Liao X."/>
            <person name="Peng D."/>
            <person name="Ji J."/>
            <person name="Jenkins J."/>
            <person name="Williams M."/>
            <person name="Shu S."/>
            <person name="Plott C."/>
            <person name="Barry K."/>
            <person name="Rajasekar S."/>
            <person name="Grimwood J."/>
            <person name="Han X."/>
            <person name="Sun S."/>
            <person name="Hou Z."/>
            <person name="He W."/>
            <person name="Dai G."/>
            <person name="Sun C."/>
            <person name="Schmutz J."/>
            <person name="Leebens-Mack J.H."/>
            <person name="Li F.W."/>
            <person name="Wang L."/>
        </authorList>
    </citation>
    <scope>NUCLEOTIDE SEQUENCE [LARGE SCALE GENOMIC DNA]</scope>
    <source>
        <strain evidence="2">cv. PW_Plant_1</strain>
    </source>
</reference>
<protein>
    <submittedName>
        <fullName evidence="1">Uncharacterized protein</fullName>
    </submittedName>
</protein>
<comment type="caution">
    <text evidence="1">The sequence shown here is derived from an EMBL/GenBank/DDBJ whole genome shotgun (WGS) entry which is preliminary data.</text>
</comment>
<evidence type="ECO:0000313" key="1">
    <source>
        <dbReference type="EMBL" id="KAJ7548797.1"/>
    </source>
</evidence>
<keyword evidence="2" id="KW-1185">Reference proteome</keyword>
<dbReference type="EMBL" id="CM055098">
    <property type="protein sequence ID" value="KAJ7548797.1"/>
    <property type="molecule type" value="Genomic_DNA"/>
</dbReference>